<dbReference type="EMBL" id="QGGU01000005">
    <property type="protein sequence ID" value="PWK51776.1"/>
    <property type="molecule type" value="Genomic_DNA"/>
</dbReference>
<evidence type="ECO:0000313" key="4">
    <source>
        <dbReference type="Proteomes" id="UP000245790"/>
    </source>
</evidence>
<dbReference type="GO" id="GO:0006310">
    <property type="term" value="P:DNA recombination"/>
    <property type="evidence" value="ECO:0007669"/>
    <property type="project" value="UniProtKB-KW"/>
</dbReference>
<dbReference type="RefSeq" id="WP_170115180.1">
    <property type="nucleotide sequence ID" value="NZ_QGGU01000005.1"/>
</dbReference>
<name>A0A316FVT1_9GAMM</name>
<dbReference type="Proteomes" id="UP000245790">
    <property type="component" value="Unassembled WGS sequence"/>
</dbReference>
<protein>
    <submittedName>
        <fullName evidence="3">Phage integrase family protein</fullName>
    </submittedName>
</protein>
<dbReference type="GO" id="GO:0003677">
    <property type="term" value="F:DNA binding"/>
    <property type="evidence" value="ECO:0007669"/>
    <property type="project" value="InterPro"/>
</dbReference>
<dbReference type="AlphaFoldDB" id="A0A316FVT1"/>
<accession>A0A316FVT1</accession>
<keyword evidence="1" id="KW-0233">DNA recombination</keyword>
<dbReference type="Gene3D" id="1.10.443.10">
    <property type="entry name" value="Intergrase catalytic core"/>
    <property type="match status" value="1"/>
</dbReference>
<proteinExistence type="predicted"/>
<evidence type="ECO:0000313" key="3">
    <source>
        <dbReference type="EMBL" id="PWK51776.1"/>
    </source>
</evidence>
<keyword evidence="4" id="KW-1185">Reference proteome</keyword>
<evidence type="ECO:0000259" key="2">
    <source>
        <dbReference type="PROSITE" id="PS51898"/>
    </source>
</evidence>
<dbReference type="InterPro" id="IPR002104">
    <property type="entry name" value="Integrase_catalytic"/>
</dbReference>
<dbReference type="SUPFAM" id="SSF56349">
    <property type="entry name" value="DNA breaking-rejoining enzymes"/>
    <property type="match status" value="1"/>
</dbReference>
<evidence type="ECO:0000256" key="1">
    <source>
        <dbReference type="ARBA" id="ARBA00023172"/>
    </source>
</evidence>
<organism evidence="3 4">
    <name type="scientific">Pleionea mediterranea</name>
    <dbReference type="NCBI Taxonomy" id="523701"/>
    <lineage>
        <taxon>Bacteria</taxon>
        <taxon>Pseudomonadati</taxon>
        <taxon>Pseudomonadota</taxon>
        <taxon>Gammaproteobacteria</taxon>
        <taxon>Oceanospirillales</taxon>
        <taxon>Pleioneaceae</taxon>
        <taxon>Pleionea</taxon>
    </lineage>
</organism>
<gene>
    <name evidence="3" type="ORF">C8D97_10591</name>
</gene>
<sequence>MYQRFPIKKGLEHPYALTSREGTPYTIKSYSESRKRAVKRIGLEYSKEACTTSHADRHRYGQNLAESGVPSIIIKTAMHHASIESQQIYTQPTEKKVRRQLKNAEQTALINSSINLQFLLEAK</sequence>
<dbReference type="PROSITE" id="PS51898">
    <property type="entry name" value="TYR_RECOMBINASE"/>
    <property type="match status" value="1"/>
</dbReference>
<feature type="domain" description="Tyr recombinase" evidence="2">
    <location>
        <begin position="1"/>
        <end position="102"/>
    </location>
</feature>
<reference evidence="3 4" key="1">
    <citation type="submission" date="2018-05" db="EMBL/GenBank/DDBJ databases">
        <title>Genomic Encyclopedia of Type Strains, Phase IV (KMG-IV): sequencing the most valuable type-strain genomes for metagenomic binning, comparative biology and taxonomic classification.</title>
        <authorList>
            <person name="Goeker M."/>
        </authorList>
    </citation>
    <scope>NUCLEOTIDE SEQUENCE [LARGE SCALE GENOMIC DNA]</scope>
    <source>
        <strain evidence="3 4">DSM 25350</strain>
    </source>
</reference>
<comment type="caution">
    <text evidence="3">The sequence shown here is derived from an EMBL/GenBank/DDBJ whole genome shotgun (WGS) entry which is preliminary data.</text>
</comment>
<dbReference type="InterPro" id="IPR013762">
    <property type="entry name" value="Integrase-like_cat_sf"/>
</dbReference>
<dbReference type="InterPro" id="IPR011010">
    <property type="entry name" value="DNA_brk_join_enz"/>
</dbReference>
<dbReference type="Pfam" id="PF00589">
    <property type="entry name" value="Phage_integrase"/>
    <property type="match status" value="1"/>
</dbReference>
<dbReference type="GO" id="GO:0015074">
    <property type="term" value="P:DNA integration"/>
    <property type="evidence" value="ECO:0007669"/>
    <property type="project" value="InterPro"/>
</dbReference>